<dbReference type="PANTHER" id="PTHR30480:SF13">
    <property type="entry name" value="BETA-HEXOSAMINIDASE"/>
    <property type="match status" value="1"/>
</dbReference>
<evidence type="ECO:0000256" key="1">
    <source>
        <dbReference type="ARBA" id="ARBA00001231"/>
    </source>
</evidence>
<evidence type="ECO:0000256" key="4">
    <source>
        <dbReference type="ARBA" id="ARBA00022801"/>
    </source>
</evidence>
<organism evidence="8">
    <name type="scientific">Xanthomonas hortorum pv. gardneri</name>
    <dbReference type="NCBI Taxonomy" id="2754056"/>
    <lineage>
        <taxon>Bacteria</taxon>
        <taxon>Pseudomonadati</taxon>
        <taxon>Pseudomonadota</taxon>
        <taxon>Gammaproteobacteria</taxon>
        <taxon>Lysobacterales</taxon>
        <taxon>Lysobacteraceae</taxon>
        <taxon>Xanthomonas</taxon>
    </lineage>
</organism>
<dbReference type="Pfam" id="PF00933">
    <property type="entry name" value="Glyco_hydro_3"/>
    <property type="match status" value="1"/>
</dbReference>
<sequence length="691" mass="74799">MKFPKEARPRPRVTVVVFLVTSCLLSGPGVSAETTVVNRADGGAATSRSALRTASFVEQGAENGARYVHSVSAKSAAGPSGSMSNMGGRQRAAASIREKIRAMTLEEKIGQKIMLDFRYWDPAGNEKRDMTAPDEVIGRIIKSNHVGGVILFSNNIKERSQIEKLTSWYAGMESSAGVHLLIATDNEGGNVFRLPRNEYASFPGNMALAAAIEGGSSEQLAFEQGRLLAQDLLALKINTNFAPVADVNANPFNPVINVRAFSDNADVVSRLAGKIAAGMERQGLVTTYKHFPGHGSTSTDSHTGLPRVDLSRDQAFAIDIAPYQQAISAHAAPDMVMTAHIQYPALDETLVTNRNGQRIIVPATMSRQIQTHILRDELGYAGVTISDALDMGAITDNFDEEDSVEKLFSAGVDIALMPISISSPAQAELLPRLVGLIVEAVREGRIREDDIDASVERILELKARHNLLARSERNSSEAPSLLVGEVQKAIADRSITVVINRQSLLPLKDKSLRYFVLTPQAQQATGIAVAMGQEGYRSVVAADEATLTDAQIRENIARCDIFLLGTLPTSFTAVEQDIVPAAQATVVQNDSRYLDWLSYAAGLGKKRVHLSLRAPYDIVNYSGYTDAAVAAYSYYGYNNGVWLGPSMLSLAEVLTGKLTPRGKLPVNLWKNYDVETNTGMVAYPRGFGLSW</sequence>
<dbReference type="GO" id="GO:0004563">
    <property type="term" value="F:beta-N-acetylhexosaminidase activity"/>
    <property type="evidence" value="ECO:0007669"/>
    <property type="project" value="UniProtKB-EC"/>
</dbReference>
<dbReference type="EMBL" id="LR828253">
    <property type="protein sequence ID" value="CAD0302500.1"/>
    <property type="molecule type" value="Genomic_DNA"/>
</dbReference>
<dbReference type="InterPro" id="IPR050226">
    <property type="entry name" value="NagZ_Beta-hexosaminidase"/>
</dbReference>
<dbReference type="InterPro" id="IPR019800">
    <property type="entry name" value="Glyco_hydro_3_AS"/>
</dbReference>
<dbReference type="RefSeq" id="WP_206539862.1">
    <property type="nucleotide sequence ID" value="NZ_CP018728.1"/>
</dbReference>
<evidence type="ECO:0000259" key="7">
    <source>
        <dbReference type="Pfam" id="PF00933"/>
    </source>
</evidence>
<keyword evidence="5" id="KW-0326">Glycosidase</keyword>
<keyword evidence="6" id="KW-0732">Signal</keyword>
<comment type="catalytic activity">
    <reaction evidence="1">
        <text>Hydrolysis of terminal non-reducing N-acetyl-D-hexosamine residues in N-acetyl-beta-D-hexosaminides.</text>
        <dbReference type="EC" id="3.2.1.52"/>
    </reaction>
</comment>
<dbReference type="Gene3D" id="3.40.50.1700">
    <property type="entry name" value="Glycoside hydrolase family 3 C-terminal domain"/>
    <property type="match status" value="1"/>
</dbReference>
<dbReference type="InterPro" id="IPR036881">
    <property type="entry name" value="Glyco_hydro_3_C_sf"/>
</dbReference>
<accession>A0A6V7BJQ3</accession>
<dbReference type="InterPro" id="IPR017853">
    <property type="entry name" value="GH"/>
</dbReference>
<name>A0A6V7BJQ3_9XANT</name>
<reference evidence="8" key="1">
    <citation type="submission" date="2020-07" db="EMBL/GenBank/DDBJ databases">
        <authorList>
            <person name="Pothier F. J."/>
        </authorList>
    </citation>
    <scope>NUCLEOTIDE SEQUENCE</scope>
    <source>
        <strain evidence="8">CFBP 8129</strain>
    </source>
</reference>
<dbReference type="GO" id="GO:0005975">
    <property type="term" value="P:carbohydrate metabolic process"/>
    <property type="evidence" value="ECO:0007669"/>
    <property type="project" value="InterPro"/>
</dbReference>
<protein>
    <recommendedName>
        <fullName evidence="3">beta-N-acetylhexosaminidase</fullName>
        <ecNumber evidence="3">3.2.1.52</ecNumber>
    </recommendedName>
</protein>
<dbReference type="EMBL" id="LR828253">
    <property type="protein sequence ID" value="CAD0302504.1"/>
    <property type="molecule type" value="Genomic_DNA"/>
</dbReference>
<evidence type="ECO:0000256" key="5">
    <source>
        <dbReference type="ARBA" id="ARBA00023295"/>
    </source>
</evidence>
<dbReference type="PROSITE" id="PS00775">
    <property type="entry name" value="GLYCOSYL_HYDROL_F3"/>
    <property type="match status" value="1"/>
</dbReference>
<dbReference type="InterPro" id="IPR001764">
    <property type="entry name" value="Glyco_hydro_3_N"/>
</dbReference>
<evidence type="ECO:0000313" key="8">
    <source>
        <dbReference type="EMBL" id="CAD0302500.1"/>
    </source>
</evidence>
<feature type="chain" id="PRO_5033899661" description="beta-N-acetylhexosaminidase" evidence="6">
    <location>
        <begin position="33"/>
        <end position="691"/>
    </location>
</feature>
<evidence type="ECO:0000256" key="6">
    <source>
        <dbReference type="SAM" id="SignalP"/>
    </source>
</evidence>
<proteinExistence type="inferred from homology"/>
<keyword evidence="4" id="KW-0378">Hydrolase</keyword>
<dbReference type="SUPFAM" id="SSF52279">
    <property type="entry name" value="Beta-D-glucan exohydrolase, C-terminal domain"/>
    <property type="match status" value="1"/>
</dbReference>
<dbReference type="GO" id="GO:0009254">
    <property type="term" value="P:peptidoglycan turnover"/>
    <property type="evidence" value="ECO:0007669"/>
    <property type="project" value="TreeGrafter"/>
</dbReference>
<dbReference type="InterPro" id="IPR036962">
    <property type="entry name" value="Glyco_hydro_3_N_sf"/>
</dbReference>
<feature type="signal peptide" evidence="6">
    <location>
        <begin position="1"/>
        <end position="32"/>
    </location>
</feature>
<evidence type="ECO:0000256" key="3">
    <source>
        <dbReference type="ARBA" id="ARBA00012663"/>
    </source>
</evidence>
<evidence type="ECO:0000256" key="2">
    <source>
        <dbReference type="ARBA" id="ARBA00005336"/>
    </source>
</evidence>
<comment type="similarity">
    <text evidence="2">Belongs to the glycosyl hydrolase 3 family.</text>
</comment>
<dbReference type="PROSITE" id="PS51257">
    <property type="entry name" value="PROKAR_LIPOPROTEIN"/>
    <property type="match status" value="1"/>
</dbReference>
<dbReference type="EC" id="3.2.1.52" evidence="3"/>
<dbReference type="AlphaFoldDB" id="A0A6V7BJQ3"/>
<gene>
    <name evidence="8" type="primary">nagZ_1</name>
    <name evidence="8" type="ORF">CFBP8129_03850</name>
</gene>
<dbReference type="Gene3D" id="3.20.20.300">
    <property type="entry name" value="Glycoside hydrolase, family 3, N-terminal domain"/>
    <property type="match status" value="1"/>
</dbReference>
<feature type="domain" description="Glycoside hydrolase family 3 N-terminal" evidence="7">
    <location>
        <begin position="104"/>
        <end position="461"/>
    </location>
</feature>
<dbReference type="PANTHER" id="PTHR30480">
    <property type="entry name" value="BETA-HEXOSAMINIDASE-RELATED"/>
    <property type="match status" value="1"/>
</dbReference>
<dbReference type="SUPFAM" id="SSF51445">
    <property type="entry name" value="(Trans)glycosidases"/>
    <property type="match status" value="1"/>
</dbReference>